<feature type="domain" description="SIS" evidence="5">
    <location>
        <begin position="126"/>
        <end position="266"/>
    </location>
</feature>
<evidence type="ECO:0000313" key="7">
    <source>
        <dbReference type="Proteomes" id="UP000054078"/>
    </source>
</evidence>
<protein>
    <recommendedName>
        <fullName evidence="8">RpiR family transcriptional regulator</fullName>
    </recommendedName>
</protein>
<feature type="domain" description="HTH rpiR-type" evidence="4">
    <location>
        <begin position="6"/>
        <end position="82"/>
    </location>
</feature>
<proteinExistence type="predicted"/>
<dbReference type="SUPFAM" id="SSF53697">
    <property type="entry name" value="SIS domain"/>
    <property type="match status" value="1"/>
</dbReference>
<keyword evidence="1" id="KW-0805">Transcription regulation</keyword>
<dbReference type="PANTHER" id="PTHR30514">
    <property type="entry name" value="GLUCOKINASE"/>
    <property type="match status" value="1"/>
</dbReference>
<dbReference type="GO" id="GO:0097367">
    <property type="term" value="F:carbohydrate derivative binding"/>
    <property type="evidence" value="ECO:0007669"/>
    <property type="project" value="InterPro"/>
</dbReference>
<dbReference type="InterPro" id="IPR000281">
    <property type="entry name" value="HTH_RpiR"/>
</dbReference>
<evidence type="ECO:0000256" key="3">
    <source>
        <dbReference type="ARBA" id="ARBA00023163"/>
    </source>
</evidence>
<dbReference type="PROSITE" id="PS51464">
    <property type="entry name" value="SIS"/>
    <property type="match status" value="1"/>
</dbReference>
<dbReference type="RefSeq" id="WP_059053902.1">
    <property type="nucleotide sequence ID" value="NZ_LOJF01000001.1"/>
</dbReference>
<dbReference type="PROSITE" id="PS51071">
    <property type="entry name" value="HTH_RPIR"/>
    <property type="match status" value="1"/>
</dbReference>
<dbReference type="Pfam" id="PF01380">
    <property type="entry name" value="SIS"/>
    <property type="match status" value="1"/>
</dbReference>
<accession>A0A124EH50</accession>
<evidence type="ECO:0000256" key="1">
    <source>
        <dbReference type="ARBA" id="ARBA00023015"/>
    </source>
</evidence>
<keyword evidence="7" id="KW-1185">Reference proteome</keyword>
<dbReference type="Pfam" id="PF01418">
    <property type="entry name" value="HTH_6"/>
    <property type="match status" value="1"/>
</dbReference>
<dbReference type="OrthoDB" id="3574600at2"/>
<evidence type="ECO:0008006" key="8">
    <source>
        <dbReference type="Google" id="ProtNLM"/>
    </source>
</evidence>
<evidence type="ECO:0000256" key="2">
    <source>
        <dbReference type="ARBA" id="ARBA00023125"/>
    </source>
</evidence>
<dbReference type="STRING" id="1299998.AUL39_04235"/>
<dbReference type="SUPFAM" id="SSF46689">
    <property type="entry name" value="Homeodomain-like"/>
    <property type="match status" value="1"/>
</dbReference>
<organism evidence="6 7">
    <name type="scientific">Tractidigestivibacter scatoligenes</name>
    <name type="common">Olsenella scatoligenes</name>
    <dbReference type="NCBI Taxonomy" id="1299998"/>
    <lineage>
        <taxon>Bacteria</taxon>
        <taxon>Bacillati</taxon>
        <taxon>Actinomycetota</taxon>
        <taxon>Coriobacteriia</taxon>
        <taxon>Coriobacteriales</taxon>
        <taxon>Atopobiaceae</taxon>
        <taxon>Tractidigestivibacter</taxon>
    </lineage>
</organism>
<dbReference type="GO" id="GO:0003677">
    <property type="term" value="F:DNA binding"/>
    <property type="evidence" value="ECO:0007669"/>
    <property type="project" value="UniProtKB-KW"/>
</dbReference>
<dbReference type="Gene3D" id="1.10.10.10">
    <property type="entry name" value="Winged helix-like DNA-binding domain superfamily/Winged helix DNA-binding domain"/>
    <property type="match status" value="1"/>
</dbReference>
<keyword evidence="2" id="KW-0238">DNA-binding</keyword>
<dbReference type="CDD" id="cd05013">
    <property type="entry name" value="SIS_RpiR"/>
    <property type="match status" value="1"/>
</dbReference>
<dbReference type="PANTHER" id="PTHR30514:SF1">
    <property type="entry name" value="HTH-TYPE TRANSCRIPTIONAL REGULATOR HEXR-RELATED"/>
    <property type="match status" value="1"/>
</dbReference>
<dbReference type="InterPro" id="IPR036388">
    <property type="entry name" value="WH-like_DNA-bd_sf"/>
</dbReference>
<dbReference type="InterPro" id="IPR047640">
    <property type="entry name" value="RpiR-like"/>
</dbReference>
<evidence type="ECO:0000313" key="6">
    <source>
        <dbReference type="EMBL" id="KUH59518.1"/>
    </source>
</evidence>
<sequence>MPVHNSSVLLKIKAAMPSFSSKEREIAEYVIANPDDASLMTISEMASTLGLADSTVFKFTKKLGYQGYRDFRNDLLTDAYNPEISVHENVSRDDSAIDIAKKVFRSSVMSLEDTAKLFDADDLDKAVQLLLDARRVSFYGSGESNAVAYDAYQKFLRSPIEVQFAADYHVQLMQASLLGKEDCIFAITHTGLSEGIINIARIAKDAGAKVIAVASYPSKYLEQYADVILLSASEETGYRSESLSSRIAQLALIDSLYTTVMFRKPGVPESLHAIRSAISLTKLDNPENYMSQL</sequence>
<dbReference type="GO" id="GO:0003700">
    <property type="term" value="F:DNA-binding transcription factor activity"/>
    <property type="evidence" value="ECO:0007669"/>
    <property type="project" value="InterPro"/>
</dbReference>
<dbReference type="EMBL" id="LOJF01000001">
    <property type="protein sequence ID" value="KUH59518.1"/>
    <property type="molecule type" value="Genomic_DNA"/>
</dbReference>
<dbReference type="InterPro" id="IPR009057">
    <property type="entry name" value="Homeodomain-like_sf"/>
</dbReference>
<name>A0A124EH50_TRASO</name>
<evidence type="ECO:0000259" key="5">
    <source>
        <dbReference type="PROSITE" id="PS51464"/>
    </source>
</evidence>
<comment type="caution">
    <text evidence="6">The sequence shown here is derived from an EMBL/GenBank/DDBJ whole genome shotgun (WGS) entry which is preliminary data.</text>
</comment>
<dbReference type="Gene3D" id="3.40.50.10490">
    <property type="entry name" value="Glucose-6-phosphate isomerase like protein, domain 1"/>
    <property type="match status" value="1"/>
</dbReference>
<dbReference type="Proteomes" id="UP000054078">
    <property type="component" value="Unassembled WGS sequence"/>
</dbReference>
<dbReference type="InterPro" id="IPR035472">
    <property type="entry name" value="RpiR-like_SIS"/>
</dbReference>
<reference evidence="6 7" key="1">
    <citation type="submission" date="2015-12" db="EMBL/GenBank/DDBJ databases">
        <title>Draft Genome Sequence of Olsenella scatoligenes SK9K4T; a Producer of 3-Methylindole- (skatole) and 4-Methylphenol- (p-cresol) Isolated from Pig Feces.</title>
        <authorList>
            <person name="Li X."/>
            <person name="Borg B."/>
            <person name="Canibe N."/>
        </authorList>
    </citation>
    <scope>NUCLEOTIDE SEQUENCE [LARGE SCALE GENOMIC DNA]</scope>
    <source>
        <strain evidence="6 7">SK9K4</strain>
    </source>
</reference>
<keyword evidence="3" id="KW-0804">Transcription</keyword>
<dbReference type="AlphaFoldDB" id="A0A124EH50"/>
<dbReference type="GO" id="GO:1901135">
    <property type="term" value="P:carbohydrate derivative metabolic process"/>
    <property type="evidence" value="ECO:0007669"/>
    <property type="project" value="InterPro"/>
</dbReference>
<gene>
    <name evidence="6" type="ORF">AUL39_04235</name>
</gene>
<dbReference type="InterPro" id="IPR001347">
    <property type="entry name" value="SIS_dom"/>
</dbReference>
<dbReference type="InterPro" id="IPR046348">
    <property type="entry name" value="SIS_dom_sf"/>
</dbReference>
<evidence type="ECO:0000259" key="4">
    <source>
        <dbReference type="PROSITE" id="PS51071"/>
    </source>
</evidence>